<proteinExistence type="predicted"/>
<organism evidence="3 4">
    <name type="scientific">Marasmius crinis-equi</name>
    <dbReference type="NCBI Taxonomy" id="585013"/>
    <lineage>
        <taxon>Eukaryota</taxon>
        <taxon>Fungi</taxon>
        <taxon>Dikarya</taxon>
        <taxon>Basidiomycota</taxon>
        <taxon>Agaricomycotina</taxon>
        <taxon>Agaricomycetes</taxon>
        <taxon>Agaricomycetidae</taxon>
        <taxon>Agaricales</taxon>
        <taxon>Marasmiineae</taxon>
        <taxon>Marasmiaceae</taxon>
        <taxon>Marasmius</taxon>
    </lineage>
</organism>
<evidence type="ECO:0000256" key="1">
    <source>
        <dbReference type="SAM" id="Coils"/>
    </source>
</evidence>
<dbReference type="Proteomes" id="UP001465976">
    <property type="component" value="Unassembled WGS sequence"/>
</dbReference>
<keyword evidence="4" id="KW-1185">Reference proteome</keyword>
<protein>
    <submittedName>
        <fullName evidence="3">SERTA domain-containing protein 3</fullName>
    </submittedName>
</protein>
<keyword evidence="1" id="KW-0175">Coiled coil</keyword>
<feature type="region of interest" description="Disordered" evidence="2">
    <location>
        <begin position="499"/>
        <end position="556"/>
    </location>
</feature>
<gene>
    <name evidence="3" type="primary">RBT1_18</name>
    <name evidence="3" type="ORF">V5O48_009471</name>
</gene>
<feature type="compositionally biased region" description="Basic and acidic residues" evidence="2">
    <location>
        <begin position="404"/>
        <end position="414"/>
    </location>
</feature>
<evidence type="ECO:0000256" key="2">
    <source>
        <dbReference type="SAM" id="MobiDB-lite"/>
    </source>
</evidence>
<reference evidence="3 4" key="1">
    <citation type="submission" date="2024-02" db="EMBL/GenBank/DDBJ databases">
        <title>A draft genome for the cacao thread blight pathogen Marasmius crinis-equi.</title>
        <authorList>
            <person name="Cohen S.P."/>
            <person name="Baruah I.K."/>
            <person name="Amoako-Attah I."/>
            <person name="Bukari Y."/>
            <person name="Meinhardt L.W."/>
            <person name="Bailey B.A."/>
        </authorList>
    </citation>
    <scope>NUCLEOTIDE SEQUENCE [LARGE SCALE GENOMIC DNA]</scope>
    <source>
        <strain evidence="3 4">GH-76</strain>
    </source>
</reference>
<comment type="caution">
    <text evidence="3">The sequence shown here is derived from an EMBL/GenBank/DDBJ whole genome shotgun (WGS) entry which is preliminary data.</text>
</comment>
<name>A0ABR3FB70_9AGAR</name>
<feature type="compositionally biased region" description="Basic and acidic residues" evidence="2">
    <location>
        <begin position="577"/>
        <end position="601"/>
    </location>
</feature>
<feature type="region of interest" description="Disordered" evidence="2">
    <location>
        <begin position="369"/>
        <end position="485"/>
    </location>
</feature>
<feature type="coiled-coil region" evidence="1">
    <location>
        <begin position="79"/>
        <end position="106"/>
    </location>
</feature>
<feature type="compositionally biased region" description="Pro residues" evidence="2">
    <location>
        <begin position="544"/>
        <end position="556"/>
    </location>
</feature>
<evidence type="ECO:0000313" key="3">
    <source>
        <dbReference type="EMBL" id="KAL0572484.1"/>
    </source>
</evidence>
<accession>A0ABR3FB70</accession>
<feature type="region of interest" description="Disordered" evidence="2">
    <location>
        <begin position="576"/>
        <end position="656"/>
    </location>
</feature>
<evidence type="ECO:0000313" key="4">
    <source>
        <dbReference type="Proteomes" id="UP001465976"/>
    </source>
</evidence>
<sequence length="838" mass="93994">MPAQKIFVGQRAKFFEDRKAAYAEAVRNDTRKDFIANAQREFLNRWGPLLPLDVELDQAVLDAVDDNTVSKEYPVPVEEEMEAEEYKKKKKEYDEYRKKLEERKGQIARRFKSDWEEENTRLTRDPKDPWNLLLLRLNGTLESKKPRLEPAVNFWYRDNKQLVREAVEKEQEGKKKKNTDTPNLYMSKARRMFVELDDEVQKEYKERAEAEHKETLKEWDALLTGPPSTDPADRQRCINRLVRFVKPILDGIAERTGFVVSLIAGGPEPQDGGRLNCVSVHSGTTTGDVKMDWARSELGTWKKVIFPSLATFCRKVYSVEECRSRALPMDCDTEEDEAAKTQDDSLHAVGANLEEVSEQGVEVYSGIRNGKAQAEKTDKAIPTAPNKDSDATPTASTSTPKVQEPAHTESEVTQHRSTTKQKPKKPAKRGRKRRASPAPSPSPLRSPSSARSPPPAQSRTRARRAASSPIRHDSPDSPSVATRPHAIRGRARARMMVSSPIRHDSPPNSPQVPAVGAPPFSPPRETSLPPSPLMTPVRGLSPMGTPPRTPIPAPSPRIQPVDVDEEMADDGAAVTDKLQERESGAEAKARRNVRAQKEADSKAVSSARVRGKRQASSEGETNIRRKKARTMGRVEEGSNGGAVTSEGAGGSEEVVELPDSAPEYVVRTYEVITKDTALAVTGFERLVSRWLEFEVKAEYADCPRLKTVGRPEWVGQWFGRHRNPGYAPKHDAFNVLERFWKWWKGIQPEWRQFTERGRPVAEAYDTDRDRSSKEWQHIRRSGPNGLSSVVACLAFVAANVPWMPTKTGREKARKVEVQEALADAVRDVTFVLEVLGSL</sequence>
<feature type="compositionally biased region" description="Low complexity" evidence="2">
    <location>
        <begin position="391"/>
        <end position="401"/>
    </location>
</feature>
<dbReference type="EMBL" id="JBAHYK010000624">
    <property type="protein sequence ID" value="KAL0572484.1"/>
    <property type="molecule type" value="Genomic_DNA"/>
</dbReference>
<feature type="compositionally biased region" description="Basic residues" evidence="2">
    <location>
        <begin position="417"/>
        <end position="435"/>
    </location>
</feature>